<reference evidence="2 3" key="2">
    <citation type="journal article" date="2017" name="Int. J. Syst. Evol. Microbiol.">
        <title>Pseudomonas furukawaii sp. nov., a polychlorinated biphenyl-degrading bacterium isolated from biphenyl-contaminated soil in Japan.</title>
        <authorList>
            <person name="Kimura N."/>
            <person name="Watanabe T."/>
            <person name="Suenaga H."/>
            <person name="Fujihara H."/>
            <person name="Futagami T."/>
            <person name="Goto M."/>
            <person name="Hanada S."/>
            <person name="Hirose J."/>
        </authorList>
    </citation>
    <scope>NUCLEOTIDE SEQUENCE [LARGE SCALE GENOMIC DNA]</scope>
    <source>
        <strain evidence="3">DSM 10086 / NBRC 110670 / KF707</strain>
    </source>
</reference>
<evidence type="ECO:0000256" key="1">
    <source>
        <dbReference type="SAM" id="SignalP"/>
    </source>
</evidence>
<dbReference type="EMBL" id="AP014862">
    <property type="protein sequence ID" value="BAU73509.1"/>
    <property type="molecule type" value="Genomic_DNA"/>
</dbReference>
<evidence type="ECO:0000313" key="3">
    <source>
        <dbReference type="Proteomes" id="UP000218554"/>
    </source>
</evidence>
<dbReference type="AlphaFoldDB" id="A0AAD1C0U1"/>
<organism evidence="2 3">
    <name type="scientific">Metapseudomonas furukawaii</name>
    <name type="common">Pseudomonas furukawaii</name>
    <dbReference type="NCBI Taxonomy" id="1149133"/>
    <lineage>
        <taxon>Bacteria</taxon>
        <taxon>Pseudomonadati</taxon>
        <taxon>Pseudomonadota</taxon>
        <taxon>Gammaproteobacteria</taxon>
        <taxon>Pseudomonadales</taxon>
        <taxon>Pseudomonadaceae</taxon>
        <taxon>Metapseudomonas</taxon>
    </lineage>
</organism>
<dbReference type="GO" id="GO:0009055">
    <property type="term" value="F:electron transfer activity"/>
    <property type="evidence" value="ECO:0007669"/>
    <property type="project" value="InterPro"/>
</dbReference>
<dbReference type="InterPro" id="IPR036909">
    <property type="entry name" value="Cyt_c-like_dom_sf"/>
</dbReference>
<dbReference type="Gene3D" id="1.10.760.10">
    <property type="entry name" value="Cytochrome c-like domain"/>
    <property type="match status" value="1"/>
</dbReference>
<accession>A0AAD1C0U1</accession>
<keyword evidence="3" id="KW-1185">Reference proteome</keyword>
<keyword evidence="1" id="KW-0732">Signal</keyword>
<sequence length="172" mass="19084">MDTAMTPIPVSSKALPRAANARTLALLSALLLALAVPAQAENAEVTRGRYLIQVSGCNDCHTSGWMESAGQIPEDRWLTGSPLGWRGPWGTTYASNLRLVAHNLTEAQWLEHARREWRPPMPWFNLRRMENDDLLAIYRFIRHLGAAGELAPAYVPPDKTPPMPFAVFPGVE</sequence>
<proteinExistence type="predicted"/>
<dbReference type="GO" id="GO:0020037">
    <property type="term" value="F:heme binding"/>
    <property type="evidence" value="ECO:0007669"/>
    <property type="project" value="InterPro"/>
</dbReference>
<reference evidence="3" key="1">
    <citation type="submission" date="2015-05" db="EMBL/GenBank/DDBJ databases">
        <title>Draft genome sequencing of a biphenyl-degrading bacterium, Pseudomonas balearica KF707 (=NBRC110670).</title>
        <authorList>
            <person name="Kimura N."/>
            <person name="Hirose J."/>
            <person name="Watanabe T."/>
            <person name="Suenaga H."/>
            <person name="Fujihara H."/>
            <person name="Noguchi M."/>
            <person name="Hashimoto M."/>
            <person name="Shimodaira J."/>
            <person name="Tsuchikane K."/>
            <person name="Hosoyama A."/>
            <person name="Yamazoe A."/>
            <person name="Fujita N."/>
            <person name="Furukawa K."/>
        </authorList>
    </citation>
    <scope>NUCLEOTIDE SEQUENCE [LARGE SCALE GENOMIC DNA]</scope>
    <source>
        <strain evidence="3">DSM 10086 / NBRC 110670 / KF707</strain>
    </source>
</reference>
<gene>
    <name evidence="2" type="ORF">KF707C_18210</name>
</gene>
<dbReference type="KEGG" id="pfuw:KF707C_18210"/>
<protein>
    <submittedName>
        <fullName evidence="2">Cytochrome c mono-and diheme variants</fullName>
    </submittedName>
</protein>
<dbReference type="SUPFAM" id="SSF46626">
    <property type="entry name" value="Cytochrome c"/>
    <property type="match status" value="1"/>
</dbReference>
<feature type="chain" id="PRO_5042074646" evidence="1">
    <location>
        <begin position="41"/>
        <end position="172"/>
    </location>
</feature>
<evidence type="ECO:0000313" key="2">
    <source>
        <dbReference type="EMBL" id="BAU73509.1"/>
    </source>
</evidence>
<dbReference type="Proteomes" id="UP000218554">
    <property type="component" value="Chromosome"/>
</dbReference>
<name>A0AAD1C0U1_METFU</name>
<feature type="signal peptide" evidence="1">
    <location>
        <begin position="1"/>
        <end position="40"/>
    </location>
</feature>